<dbReference type="Proteomes" id="UP000277671">
    <property type="component" value="Unassembled WGS sequence"/>
</dbReference>
<dbReference type="InterPro" id="IPR036390">
    <property type="entry name" value="WH_DNA-bd_sf"/>
</dbReference>
<sequence>MRSGRKSSSVDKAFELIGAVSEAGGAGLTLGELAAEAGIAVSTTHRYTTSLLELGVLERDPAGAFHLGVTLIALAGQYLDEDGLRAAARPYLVDLVELSGETVHLGVPVGNRIVYVDKVESAKSVRLVSRIGSRVAMHSTAMGKAVLAVLDERRRAEILAAGLPARTGRTLTGAALLAELDLVRTRGFAIDDEENEEGVRCFGLPIMSVAGEPVGAFSVSAPAHRFSIDDCHRLAPAALAMAVNIGRRLGYPDRRGRRVSGTTTPTWSTGSGTPHRAPRPAPTKPPRPSEPTS</sequence>
<reference evidence="7 8" key="1">
    <citation type="submission" date="2018-10" db="EMBL/GenBank/DDBJ databases">
        <title>Sequencing the genomes of 1000 actinobacteria strains.</title>
        <authorList>
            <person name="Klenk H.-P."/>
        </authorList>
    </citation>
    <scope>NUCLEOTIDE SEQUENCE [LARGE SCALE GENOMIC DNA]</scope>
    <source>
        <strain evidence="7 8">DSM 45175</strain>
    </source>
</reference>
<dbReference type="AlphaFoldDB" id="A0A495JFE0"/>
<dbReference type="EMBL" id="RBKT01000001">
    <property type="protein sequence ID" value="RKR87094.1"/>
    <property type="molecule type" value="Genomic_DNA"/>
</dbReference>
<feature type="domain" description="HTH iclR-type" evidence="5">
    <location>
        <begin position="7"/>
        <end position="69"/>
    </location>
</feature>
<dbReference type="Pfam" id="PF09339">
    <property type="entry name" value="HTH_IclR"/>
    <property type="match status" value="1"/>
</dbReference>
<dbReference type="PROSITE" id="PS51078">
    <property type="entry name" value="ICLR_ED"/>
    <property type="match status" value="1"/>
</dbReference>
<evidence type="ECO:0000259" key="5">
    <source>
        <dbReference type="PROSITE" id="PS51077"/>
    </source>
</evidence>
<evidence type="ECO:0000256" key="4">
    <source>
        <dbReference type="SAM" id="MobiDB-lite"/>
    </source>
</evidence>
<dbReference type="InterPro" id="IPR036388">
    <property type="entry name" value="WH-like_DNA-bd_sf"/>
</dbReference>
<dbReference type="Gene3D" id="3.30.450.40">
    <property type="match status" value="1"/>
</dbReference>
<feature type="compositionally biased region" description="Pro residues" evidence="4">
    <location>
        <begin position="279"/>
        <end position="293"/>
    </location>
</feature>
<dbReference type="InterPro" id="IPR005471">
    <property type="entry name" value="Tscrpt_reg_IclR_N"/>
</dbReference>
<dbReference type="SMART" id="SM00346">
    <property type="entry name" value="HTH_ICLR"/>
    <property type="match status" value="1"/>
</dbReference>
<dbReference type="GO" id="GO:0045892">
    <property type="term" value="P:negative regulation of DNA-templated transcription"/>
    <property type="evidence" value="ECO:0007669"/>
    <property type="project" value="TreeGrafter"/>
</dbReference>
<dbReference type="Pfam" id="PF01614">
    <property type="entry name" value="IclR_C"/>
    <property type="match status" value="1"/>
</dbReference>
<dbReference type="PANTHER" id="PTHR30136:SF24">
    <property type="entry name" value="HTH-TYPE TRANSCRIPTIONAL REPRESSOR ALLR"/>
    <property type="match status" value="1"/>
</dbReference>
<evidence type="ECO:0000313" key="7">
    <source>
        <dbReference type="EMBL" id="RKR87094.1"/>
    </source>
</evidence>
<keyword evidence="3" id="KW-0804">Transcription</keyword>
<evidence type="ECO:0000259" key="6">
    <source>
        <dbReference type="PROSITE" id="PS51078"/>
    </source>
</evidence>
<dbReference type="GO" id="GO:0003677">
    <property type="term" value="F:DNA binding"/>
    <property type="evidence" value="ECO:0007669"/>
    <property type="project" value="UniProtKB-KW"/>
</dbReference>
<dbReference type="OrthoDB" id="8479143at2"/>
<keyword evidence="2" id="KW-0238">DNA-binding</keyword>
<dbReference type="RefSeq" id="WP_121155595.1">
    <property type="nucleotide sequence ID" value="NZ_RBKT01000001.1"/>
</dbReference>
<evidence type="ECO:0000313" key="8">
    <source>
        <dbReference type="Proteomes" id="UP000277671"/>
    </source>
</evidence>
<dbReference type="InterPro" id="IPR029016">
    <property type="entry name" value="GAF-like_dom_sf"/>
</dbReference>
<gene>
    <name evidence="7" type="ORF">BDK92_1367</name>
</gene>
<proteinExistence type="predicted"/>
<feature type="domain" description="IclR-ED" evidence="6">
    <location>
        <begin position="70"/>
        <end position="251"/>
    </location>
</feature>
<dbReference type="InterPro" id="IPR014757">
    <property type="entry name" value="Tscrpt_reg_IclR_C"/>
</dbReference>
<accession>A0A495JFE0</accession>
<name>A0A495JFE0_9ACTN</name>
<dbReference type="InterPro" id="IPR050707">
    <property type="entry name" value="HTH_MetabolicPath_Reg"/>
</dbReference>
<dbReference type="GO" id="GO:0003700">
    <property type="term" value="F:DNA-binding transcription factor activity"/>
    <property type="evidence" value="ECO:0007669"/>
    <property type="project" value="TreeGrafter"/>
</dbReference>
<keyword evidence="8" id="KW-1185">Reference proteome</keyword>
<feature type="compositionally biased region" description="Low complexity" evidence="4">
    <location>
        <begin position="260"/>
        <end position="275"/>
    </location>
</feature>
<evidence type="ECO:0000256" key="3">
    <source>
        <dbReference type="ARBA" id="ARBA00023163"/>
    </source>
</evidence>
<dbReference type="SUPFAM" id="SSF46785">
    <property type="entry name" value="Winged helix' DNA-binding domain"/>
    <property type="match status" value="1"/>
</dbReference>
<dbReference type="Gene3D" id="1.10.10.10">
    <property type="entry name" value="Winged helix-like DNA-binding domain superfamily/Winged helix DNA-binding domain"/>
    <property type="match status" value="1"/>
</dbReference>
<dbReference type="SUPFAM" id="SSF55781">
    <property type="entry name" value="GAF domain-like"/>
    <property type="match status" value="1"/>
</dbReference>
<keyword evidence="1" id="KW-0805">Transcription regulation</keyword>
<comment type="caution">
    <text evidence="7">The sequence shown here is derived from an EMBL/GenBank/DDBJ whole genome shotgun (WGS) entry which is preliminary data.</text>
</comment>
<dbReference type="PROSITE" id="PS51077">
    <property type="entry name" value="HTH_ICLR"/>
    <property type="match status" value="1"/>
</dbReference>
<feature type="region of interest" description="Disordered" evidence="4">
    <location>
        <begin position="251"/>
        <end position="293"/>
    </location>
</feature>
<evidence type="ECO:0000256" key="1">
    <source>
        <dbReference type="ARBA" id="ARBA00023015"/>
    </source>
</evidence>
<dbReference type="PANTHER" id="PTHR30136">
    <property type="entry name" value="HELIX-TURN-HELIX TRANSCRIPTIONAL REGULATOR, ICLR FAMILY"/>
    <property type="match status" value="1"/>
</dbReference>
<protein>
    <submittedName>
        <fullName evidence="7">IclR family transcriptional regulator</fullName>
    </submittedName>
</protein>
<organism evidence="7 8">
    <name type="scientific">Micromonospora pisi</name>
    <dbReference type="NCBI Taxonomy" id="589240"/>
    <lineage>
        <taxon>Bacteria</taxon>
        <taxon>Bacillati</taxon>
        <taxon>Actinomycetota</taxon>
        <taxon>Actinomycetes</taxon>
        <taxon>Micromonosporales</taxon>
        <taxon>Micromonosporaceae</taxon>
        <taxon>Micromonospora</taxon>
    </lineage>
</organism>
<evidence type="ECO:0000256" key="2">
    <source>
        <dbReference type="ARBA" id="ARBA00023125"/>
    </source>
</evidence>